<sequence length="286" mass="30336">MAYVKFSPAEHPEAALVEAAGLSWLSQAAAAGGARVVPVLSASRGCRPGSGVEHEPGRLVLEEMAAAAPDLQAGLDFGRALARTHGWLAATGSGLGFGSLPPEHPAQTPAYFGPAEDPLAMGTGVHSSWGAFMAQDRLDPVLQPLHEEIPAAEAQLLDTARERIASGDLDDAEPASLIHGDLWSGNVLWSPRAQPMTPEQSPVQAVLIDPSAHAGHRETDIALLHLFGLPQLDAVLEGYQQVSPLRAGWQDRIGLHQFFCLTVHWRLFGAGYRSPTLEAAEEILAL</sequence>
<dbReference type="RefSeq" id="WP_192594330.1">
    <property type="nucleotide sequence ID" value="NZ_BAAALJ010000018.1"/>
</dbReference>
<comment type="similarity">
    <text evidence="1">Belongs to the fructosamine kinase family.</text>
</comment>
<dbReference type="PIRSF" id="PIRSF006221">
    <property type="entry name" value="Ketosamine-3-kinase"/>
    <property type="match status" value="1"/>
</dbReference>
<dbReference type="InterPro" id="IPR016477">
    <property type="entry name" value="Fructo-/Ketosamine-3-kinase"/>
</dbReference>
<gene>
    <name evidence="2" type="ORF">H4W27_000251</name>
</gene>
<comment type="caution">
    <text evidence="2">The sequence shown here is derived from an EMBL/GenBank/DDBJ whole genome shotgun (WGS) entry which is preliminary data.</text>
</comment>
<keyword evidence="1" id="KW-0418">Kinase</keyword>
<dbReference type="SUPFAM" id="SSF56112">
    <property type="entry name" value="Protein kinase-like (PK-like)"/>
    <property type="match status" value="1"/>
</dbReference>
<protein>
    <submittedName>
        <fullName evidence="2">Fructosamine-3-kinase</fullName>
    </submittedName>
</protein>
<dbReference type="Gene3D" id="1.10.510.10">
    <property type="entry name" value="Transferase(Phosphotransferase) domain 1"/>
    <property type="match status" value="1"/>
</dbReference>
<keyword evidence="3" id="KW-1185">Reference proteome</keyword>
<dbReference type="PANTHER" id="PTHR12149:SF8">
    <property type="entry name" value="PROTEIN-RIBULOSAMINE 3-KINASE"/>
    <property type="match status" value="1"/>
</dbReference>
<dbReference type="Gene3D" id="1.20.1270.240">
    <property type="match status" value="1"/>
</dbReference>
<accession>A0ABR9JB29</accession>
<proteinExistence type="inferred from homology"/>
<organism evidence="2 3">
    <name type="scientific">Nesterenkonia lutea</name>
    <dbReference type="NCBI Taxonomy" id="272919"/>
    <lineage>
        <taxon>Bacteria</taxon>
        <taxon>Bacillati</taxon>
        <taxon>Actinomycetota</taxon>
        <taxon>Actinomycetes</taxon>
        <taxon>Micrococcales</taxon>
        <taxon>Micrococcaceae</taxon>
        <taxon>Nesterenkonia</taxon>
    </lineage>
</organism>
<dbReference type="Pfam" id="PF03881">
    <property type="entry name" value="Fructosamin_kin"/>
    <property type="match status" value="1"/>
</dbReference>
<name>A0ABR9JB29_9MICC</name>
<evidence type="ECO:0000256" key="1">
    <source>
        <dbReference type="PIRNR" id="PIRNR006221"/>
    </source>
</evidence>
<reference evidence="2 3" key="1">
    <citation type="submission" date="2020-10" db="EMBL/GenBank/DDBJ databases">
        <title>Sequencing the genomes of 1000 actinobacteria strains.</title>
        <authorList>
            <person name="Klenk H.-P."/>
        </authorList>
    </citation>
    <scope>NUCLEOTIDE SEQUENCE [LARGE SCALE GENOMIC DNA]</scope>
    <source>
        <strain evidence="2 3">DSM 15666</strain>
    </source>
</reference>
<dbReference type="InterPro" id="IPR011009">
    <property type="entry name" value="Kinase-like_dom_sf"/>
</dbReference>
<evidence type="ECO:0000313" key="2">
    <source>
        <dbReference type="EMBL" id="MBE1523133.1"/>
    </source>
</evidence>
<keyword evidence="1" id="KW-0808">Transferase</keyword>
<evidence type="ECO:0000313" key="3">
    <source>
        <dbReference type="Proteomes" id="UP000643525"/>
    </source>
</evidence>
<dbReference type="Proteomes" id="UP000643525">
    <property type="component" value="Unassembled WGS sequence"/>
</dbReference>
<dbReference type="PANTHER" id="PTHR12149">
    <property type="entry name" value="FRUCTOSAMINE 3 KINASE-RELATED PROTEIN"/>
    <property type="match status" value="1"/>
</dbReference>
<dbReference type="EMBL" id="JADBED010000001">
    <property type="protein sequence ID" value="MBE1523133.1"/>
    <property type="molecule type" value="Genomic_DNA"/>
</dbReference>